<dbReference type="PROSITE" id="PS00600">
    <property type="entry name" value="AA_TRANSFER_CLASS_3"/>
    <property type="match status" value="1"/>
</dbReference>
<sequence>MTKSWNRDTHAFWHGSVPMSQVLATAGPDETLVRGEGSWLVDAAGRRFLDARAGIANVQLGYSRRDVTDAMHRQAETLPFTSTFRHDRPARVIVDYADELTRAAPAGLTRVRFTHTGSAAVEAAVHMARLYHRNHERPDKQVVVGLQGAFHGSTAIGMAVSGIPMLHQIFGPMPAGFHHAAAPDPSSCPACRDDELGSGGPTCADRFAQELDEVGADQIAAVVLSPMIGLGTPLPTHYVRAVREYCDRNDILLVLDEVTTGFGRFGPMFSSTEFGVAPDILCLAKAITAGYAALGAVVVSEAVYQAFDQPGKPFFYHGSSTDAHPISCAAGLAVLHAYQAEGVVEQGQAMARRLHAKLSEALADNPNVGAVRAKGALFVLDLVSPDGSPAPQPAVAEVQARCAAQGLFVDHNIFVIGLVPPLNFTEDEEDLTVDVLDKVLREIDVREASMR</sequence>
<keyword evidence="4" id="KW-0032">Aminotransferase</keyword>
<evidence type="ECO:0000313" key="4">
    <source>
        <dbReference type="EMBL" id="TCB97874.1"/>
    </source>
</evidence>
<dbReference type="AlphaFoldDB" id="A0A4R0GJY8"/>
<comment type="caution">
    <text evidence="4">The sequence shown here is derived from an EMBL/GenBank/DDBJ whole genome shotgun (WGS) entry which is preliminary data.</text>
</comment>
<reference evidence="4 5" key="1">
    <citation type="submission" date="2019-02" db="EMBL/GenBank/DDBJ databases">
        <title>Jishengella sp. nov., isolated from a root of Zingiber montanum.</title>
        <authorList>
            <person name="Kuncharoen N."/>
            <person name="Kudo T."/>
            <person name="Masahiro Y."/>
            <person name="Ohkuma M."/>
            <person name="Tanasupawat S."/>
        </authorList>
    </citation>
    <scope>NUCLEOTIDE SEQUENCE [LARGE SCALE GENOMIC DNA]</scope>
    <source>
        <strain evidence="4 5">PLAI 1-1</strain>
    </source>
</reference>
<dbReference type="Proteomes" id="UP000292274">
    <property type="component" value="Unassembled WGS sequence"/>
</dbReference>
<dbReference type="GO" id="GO:0030170">
    <property type="term" value="F:pyridoxal phosphate binding"/>
    <property type="evidence" value="ECO:0007669"/>
    <property type="project" value="InterPro"/>
</dbReference>
<comment type="similarity">
    <text evidence="1 3">Belongs to the class-III pyridoxal-phosphate-dependent aminotransferase family.</text>
</comment>
<dbReference type="Gene3D" id="3.40.640.10">
    <property type="entry name" value="Type I PLP-dependent aspartate aminotransferase-like (Major domain)"/>
    <property type="match status" value="1"/>
</dbReference>
<dbReference type="OrthoDB" id="9801052at2"/>
<dbReference type="SUPFAM" id="SSF53383">
    <property type="entry name" value="PLP-dependent transferases"/>
    <property type="match status" value="1"/>
</dbReference>
<dbReference type="PANTHER" id="PTHR43094">
    <property type="entry name" value="AMINOTRANSFERASE"/>
    <property type="match status" value="1"/>
</dbReference>
<keyword evidence="5" id="KW-1185">Reference proteome</keyword>
<name>A0A4R0GJY8_9ACTN</name>
<gene>
    <name evidence="4" type="ORF">E0H26_09730</name>
</gene>
<organism evidence="4 5">
    <name type="scientific">Micromonospora zingiberis</name>
    <dbReference type="NCBI Taxonomy" id="2053011"/>
    <lineage>
        <taxon>Bacteria</taxon>
        <taxon>Bacillati</taxon>
        <taxon>Actinomycetota</taxon>
        <taxon>Actinomycetes</taxon>
        <taxon>Micromonosporales</taxon>
        <taxon>Micromonosporaceae</taxon>
        <taxon>Micromonospora</taxon>
    </lineage>
</organism>
<evidence type="ECO:0000256" key="3">
    <source>
        <dbReference type="RuleBase" id="RU003560"/>
    </source>
</evidence>
<dbReference type="Pfam" id="PF00202">
    <property type="entry name" value="Aminotran_3"/>
    <property type="match status" value="1"/>
</dbReference>
<proteinExistence type="inferred from homology"/>
<dbReference type="InterPro" id="IPR005814">
    <property type="entry name" value="Aminotrans_3"/>
</dbReference>
<dbReference type="GO" id="GO:0008483">
    <property type="term" value="F:transaminase activity"/>
    <property type="evidence" value="ECO:0007669"/>
    <property type="project" value="UniProtKB-KW"/>
</dbReference>
<dbReference type="InterPro" id="IPR049704">
    <property type="entry name" value="Aminotrans_3_PPA_site"/>
</dbReference>
<dbReference type="PIRSF" id="PIRSF000521">
    <property type="entry name" value="Transaminase_4ab_Lys_Orn"/>
    <property type="match status" value="1"/>
</dbReference>
<evidence type="ECO:0000256" key="2">
    <source>
        <dbReference type="ARBA" id="ARBA00022898"/>
    </source>
</evidence>
<keyword evidence="2 3" id="KW-0663">Pyridoxal phosphate</keyword>
<evidence type="ECO:0000256" key="1">
    <source>
        <dbReference type="ARBA" id="ARBA00008954"/>
    </source>
</evidence>
<dbReference type="InterPro" id="IPR015422">
    <property type="entry name" value="PyrdxlP-dep_Trfase_small"/>
</dbReference>
<evidence type="ECO:0000313" key="5">
    <source>
        <dbReference type="Proteomes" id="UP000292274"/>
    </source>
</evidence>
<dbReference type="InterPro" id="IPR015421">
    <property type="entry name" value="PyrdxlP-dep_Trfase_major"/>
</dbReference>
<protein>
    <submittedName>
        <fullName evidence="4">Aspartate aminotransferase family protein</fullName>
    </submittedName>
</protein>
<dbReference type="CDD" id="cd00610">
    <property type="entry name" value="OAT_like"/>
    <property type="match status" value="1"/>
</dbReference>
<dbReference type="Gene3D" id="3.90.1150.10">
    <property type="entry name" value="Aspartate Aminotransferase, domain 1"/>
    <property type="match status" value="1"/>
</dbReference>
<dbReference type="InterPro" id="IPR015424">
    <property type="entry name" value="PyrdxlP-dep_Trfase"/>
</dbReference>
<dbReference type="PANTHER" id="PTHR43094:SF1">
    <property type="entry name" value="AMINOTRANSFERASE CLASS-III"/>
    <property type="match status" value="1"/>
</dbReference>
<keyword evidence="4" id="KW-0808">Transferase</keyword>
<dbReference type="EMBL" id="SJJR01000005">
    <property type="protein sequence ID" value="TCB97874.1"/>
    <property type="molecule type" value="Genomic_DNA"/>
</dbReference>
<accession>A0A4R0GJY8</accession>